<reference evidence="2" key="1">
    <citation type="submission" date="2018-02" db="EMBL/GenBank/DDBJ databases">
        <title>Rhizophora mucronata_Transcriptome.</title>
        <authorList>
            <person name="Meera S.P."/>
            <person name="Sreeshan A."/>
            <person name="Augustine A."/>
        </authorList>
    </citation>
    <scope>NUCLEOTIDE SEQUENCE</scope>
    <source>
        <tissue evidence="2">Leaf</tissue>
    </source>
</reference>
<dbReference type="EMBL" id="GGEC01089810">
    <property type="protein sequence ID" value="MBX70294.1"/>
    <property type="molecule type" value="Transcribed_RNA"/>
</dbReference>
<evidence type="ECO:0000256" key="1">
    <source>
        <dbReference type="SAM" id="Phobius"/>
    </source>
</evidence>
<keyword evidence="1" id="KW-0472">Membrane</keyword>
<evidence type="ECO:0000313" key="2">
    <source>
        <dbReference type="EMBL" id="MBX70294.1"/>
    </source>
</evidence>
<keyword evidence="1" id="KW-1133">Transmembrane helix</keyword>
<organism evidence="2">
    <name type="scientific">Rhizophora mucronata</name>
    <name type="common">Asiatic mangrove</name>
    <dbReference type="NCBI Taxonomy" id="61149"/>
    <lineage>
        <taxon>Eukaryota</taxon>
        <taxon>Viridiplantae</taxon>
        <taxon>Streptophyta</taxon>
        <taxon>Embryophyta</taxon>
        <taxon>Tracheophyta</taxon>
        <taxon>Spermatophyta</taxon>
        <taxon>Magnoliopsida</taxon>
        <taxon>eudicotyledons</taxon>
        <taxon>Gunneridae</taxon>
        <taxon>Pentapetalae</taxon>
        <taxon>rosids</taxon>
        <taxon>fabids</taxon>
        <taxon>Malpighiales</taxon>
        <taxon>Rhizophoraceae</taxon>
        <taxon>Rhizophora</taxon>
    </lineage>
</organism>
<sequence length="49" mass="5771">MRESARKDIKRNTVFTVIQVSILLASITRMFCRYFGNIKTGIFEDCLRQ</sequence>
<protein>
    <submittedName>
        <fullName evidence="2">Uncharacterized protein</fullName>
    </submittedName>
</protein>
<keyword evidence="1" id="KW-0812">Transmembrane</keyword>
<feature type="transmembrane region" description="Helical" evidence="1">
    <location>
        <begin position="12"/>
        <end position="31"/>
    </location>
</feature>
<name>A0A2P2QTV0_RHIMU</name>
<proteinExistence type="predicted"/>
<dbReference type="AlphaFoldDB" id="A0A2P2QTV0"/>
<accession>A0A2P2QTV0</accession>